<comment type="caution">
    <text evidence="9">The sequence shown here is derived from an EMBL/GenBank/DDBJ whole genome shotgun (WGS) entry which is preliminary data.</text>
</comment>
<dbReference type="InterPro" id="IPR035906">
    <property type="entry name" value="MetI-like_sf"/>
</dbReference>
<evidence type="ECO:0000256" key="2">
    <source>
        <dbReference type="ARBA" id="ARBA00022448"/>
    </source>
</evidence>
<keyword evidence="4 7" id="KW-0812">Transmembrane</keyword>
<comment type="subcellular location">
    <subcellularLocation>
        <location evidence="1 7">Cell membrane</location>
        <topology evidence="1 7">Multi-pass membrane protein</topology>
    </subcellularLocation>
</comment>
<accession>A0A7C2W9A8</accession>
<protein>
    <submittedName>
        <fullName evidence="9">ABC transporter permease</fullName>
    </submittedName>
</protein>
<gene>
    <name evidence="9" type="ORF">ENP13_08935</name>
</gene>
<dbReference type="PANTHER" id="PTHR43386:SF1">
    <property type="entry name" value="D,D-DIPEPTIDE TRANSPORT SYSTEM PERMEASE PROTEIN DDPC-RELATED"/>
    <property type="match status" value="1"/>
</dbReference>
<proteinExistence type="inferred from homology"/>
<evidence type="ECO:0000256" key="7">
    <source>
        <dbReference type="RuleBase" id="RU363032"/>
    </source>
</evidence>
<dbReference type="GO" id="GO:0055085">
    <property type="term" value="P:transmembrane transport"/>
    <property type="evidence" value="ECO:0007669"/>
    <property type="project" value="InterPro"/>
</dbReference>
<name>A0A7C2W9A8_9BACT</name>
<evidence type="ECO:0000256" key="3">
    <source>
        <dbReference type="ARBA" id="ARBA00022475"/>
    </source>
</evidence>
<evidence type="ECO:0000259" key="8">
    <source>
        <dbReference type="PROSITE" id="PS50928"/>
    </source>
</evidence>
<dbReference type="CDD" id="cd06261">
    <property type="entry name" value="TM_PBP2"/>
    <property type="match status" value="1"/>
</dbReference>
<feature type="transmembrane region" description="Helical" evidence="7">
    <location>
        <begin position="47"/>
        <end position="68"/>
    </location>
</feature>
<dbReference type="Pfam" id="PF12911">
    <property type="entry name" value="OppC_N"/>
    <property type="match status" value="1"/>
</dbReference>
<dbReference type="SUPFAM" id="SSF161098">
    <property type="entry name" value="MetI-like"/>
    <property type="match status" value="1"/>
</dbReference>
<keyword evidence="3" id="KW-1003">Cell membrane</keyword>
<feature type="transmembrane region" description="Helical" evidence="7">
    <location>
        <begin position="281"/>
        <end position="302"/>
    </location>
</feature>
<reference evidence="9" key="1">
    <citation type="journal article" date="2020" name="mSystems">
        <title>Genome- and Community-Level Interaction Insights into Carbon Utilization and Element Cycling Functions of Hydrothermarchaeota in Hydrothermal Sediment.</title>
        <authorList>
            <person name="Zhou Z."/>
            <person name="Liu Y."/>
            <person name="Xu W."/>
            <person name="Pan J."/>
            <person name="Luo Z.H."/>
            <person name="Li M."/>
        </authorList>
    </citation>
    <scope>NUCLEOTIDE SEQUENCE [LARGE SCALE GENOMIC DNA]</scope>
    <source>
        <strain evidence="9">SpSt-192</strain>
    </source>
</reference>
<feature type="transmembrane region" description="Helical" evidence="7">
    <location>
        <begin position="234"/>
        <end position="261"/>
    </location>
</feature>
<dbReference type="InterPro" id="IPR050366">
    <property type="entry name" value="BP-dependent_transpt_permease"/>
</dbReference>
<evidence type="ECO:0000313" key="9">
    <source>
        <dbReference type="EMBL" id="HEX71349.1"/>
    </source>
</evidence>
<dbReference type="EMBL" id="DSID01000676">
    <property type="protein sequence ID" value="HEX71349.1"/>
    <property type="molecule type" value="Genomic_DNA"/>
</dbReference>
<keyword evidence="6 7" id="KW-0472">Membrane</keyword>
<dbReference type="AlphaFoldDB" id="A0A7C2W9A8"/>
<evidence type="ECO:0000256" key="5">
    <source>
        <dbReference type="ARBA" id="ARBA00022989"/>
    </source>
</evidence>
<keyword evidence="2 7" id="KW-0813">Transport</keyword>
<dbReference type="Gene3D" id="1.10.3720.10">
    <property type="entry name" value="MetI-like"/>
    <property type="match status" value="1"/>
</dbReference>
<dbReference type="PROSITE" id="PS50928">
    <property type="entry name" value="ABC_TM1"/>
    <property type="match status" value="1"/>
</dbReference>
<feature type="transmembrane region" description="Helical" evidence="7">
    <location>
        <begin position="119"/>
        <end position="141"/>
    </location>
</feature>
<dbReference type="Pfam" id="PF00528">
    <property type="entry name" value="BPD_transp_1"/>
    <property type="match status" value="1"/>
</dbReference>
<dbReference type="InterPro" id="IPR025966">
    <property type="entry name" value="OppC_N"/>
</dbReference>
<evidence type="ECO:0000256" key="4">
    <source>
        <dbReference type="ARBA" id="ARBA00022692"/>
    </source>
</evidence>
<dbReference type="InterPro" id="IPR000515">
    <property type="entry name" value="MetI-like"/>
</dbReference>
<dbReference type="PANTHER" id="PTHR43386">
    <property type="entry name" value="OLIGOPEPTIDE TRANSPORT SYSTEM PERMEASE PROTEIN APPC"/>
    <property type="match status" value="1"/>
</dbReference>
<feature type="domain" description="ABC transmembrane type-1" evidence="8">
    <location>
        <begin position="113"/>
        <end position="302"/>
    </location>
</feature>
<evidence type="ECO:0000256" key="6">
    <source>
        <dbReference type="ARBA" id="ARBA00023136"/>
    </source>
</evidence>
<evidence type="ECO:0000256" key="1">
    <source>
        <dbReference type="ARBA" id="ARBA00004651"/>
    </source>
</evidence>
<organism evidence="9">
    <name type="scientific">Thermorudis sp</name>
    <dbReference type="NCBI Taxonomy" id="1969470"/>
    <lineage>
        <taxon>Bacteria</taxon>
        <taxon>Pseudomonadati</taxon>
        <taxon>Thermomicrobiota</taxon>
        <taxon>Thermomicrobia</taxon>
        <taxon>Thermomicrobia incertae sedis</taxon>
        <taxon>Thermorudis</taxon>
    </lineage>
</organism>
<dbReference type="GO" id="GO:0005886">
    <property type="term" value="C:plasma membrane"/>
    <property type="evidence" value="ECO:0007669"/>
    <property type="project" value="UniProtKB-SubCell"/>
</dbReference>
<keyword evidence="5 7" id="KW-1133">Transmembrane helix</keyword>
<comment type="similarity">
    <text evidence="7">Belongs to the binding-protein-dependent transport system permease family.</text>
</comment>
<sequence length="315" mass="34614">MADVPGRSPATAATIRGAAVPELSRVALTRPRSYLRQSWDRFKRNRFALAALAVTALIMLFSYGAPLISEFITHKSYSDQSLLRGLRPPFTDGYILGSDNLGRDILTRLAYGGRVSMTVALLAVASALAIGLPLGAIAGFYGRWIDSVIMRFVDIMLSIPGLFLLIFINTLFQVGWLGLSLVIAALSWMGLARLVRGEILSLKHRDFIEAARVNGASDFRIIFLHMVPNVTPIIIVWATLAVPVFIIVEATLSFLGLGVRIPTPSWGNMLNEAQQFIARSWWLAFIPGFMIYITVLAINILGNGLRDALDPRLSE</sequence>